<evidence type="ECO:0000313" key="1">
    <source>
        <dbReference type="EMBL" id="CAE6508521.1"/>
    </source>
</evidence>
<reference evidence="1" key="1">
    <citation type="submission" date="2021-02" db="EMBL/GenBank/DDBJ databases">
        <authorList>
            <person name="Han P."/>
        </authorList>
    </citation>
    <scope>NUCLEOTIDE SEQUENCE</scope>
    <source>
        <strain evidence="1">Nitrosomonas nitrosa 18-3D</strain>
    </source>
</reference>
<comment type="caution">
    <text evidence="1">The sequence shown here is derived from an EMBL/GenBank/DDBJ whole genome shotgun (WGS) entry which is preliminary data.</text>
</comment>
<dbReference type="InterPro" id="IPR008878">
    <property type="entry name" value="Transposase_IS66_Orf2"/>
</dbReference>
<dbReference type="Proteomes" id="UP000601736">
    <property type="component" value="Unassembled WGS sequence"/>
</dbReference>
<dbReference type="EMBL" id="CAJNAP010000023">
    <property type="protein sequence ID" value="CAE6508521.1"/>
    <property type="molecule type" value="Genomic_DNA"/>
</dbReference>
<sequence length="52" mass="6268">MWLCPRRLHEGRFVWPKSDEHCFTLTQTQWEWLIAGVNWQRLSALPPAHLQP</sequence>
<dbReference type="Pfam" id="PF05717">
    <property type="entry name" value="TnpB_IS66"/>
    <property type="match status" value="1"/>
</dbReference>
<gene>
    <name evidence="1" type="ORF">NMYAN_30027</name>
</gene>
<name>A0A8H8Z0G2_9PROT</name>
<organism evidence="1 2">
    <name type="scientific">Nitrosomonas nitrosa</name>
    <dbReference type="NCBI Taxonomy" id="52442"/>
    <lineage>
        <taxon>Bacteria</taxon>
        <taxon>Pseudomonadati</taxon>
        <taxon>Pseudomonadota</taxon>
        <taxon>Betaproteobacteria</taxon>
        <taxon>Nitrosomonadales</taxon>
        <taxon>Nitrosomonadaceae</taxon>
        <taxon>Nitrosomonas</taxon>
    </lineage>
</organism>
<protein>
    <submittedName>
        <fullName evidence="1">Transposase</fullName>
    </submittedName>
</protein>
<accession>A0A8H8Z0G2</accession>
<evidence type="ECO:0000313" key="2">
    <source>
        <dbReference type="Proteomes" id="UP000601736"/>
    </source>
</evidence>
<proteinExistence type="predicted"/>
<dbReference type="AlphaFoldDB" id="A0A8H8Z0G2"/>